<name>A0A1J5RAT0_9ZZZZ</name>
<dbReference type="PANTHER" id="PTHR30332:SF17">
    <property type="entry name" value="TYPE IV PILIATION SYSTEM PROTEIN DR_0774-RELATED"/>
    <property type="match status" value="1"/>
</dbReference>
<dbReference type="PRINTS" id="PR00811">
    <property type="entry name" value="BCTERIALGSPD"/>
</dbReference>
<dbReference type="GO" id="GO:0015627">
    <property type="term" value="C:type II protein secretion system complex"/>
    <property type="evidence" value="ECO:0007669"/>
    <property type="project" value="TreeGrafter"/>
</dbReference>
<sequence>MYGDSLEMIVPSVSMKTSTASGQKLWRAAAVTVVCSALLCGCGSPPAFYQSGLNSKDYNDLAKRSFPTGGKASGEAPPIPQMQPVLAAPVAPSLQQRLVSIDVEDPNIPLRDVLMELARKADIDIDMDPAIQGGVMFRAEDRPLGEVVDRICEMGNLLCTFKDNVLVVKVDRMYNEIYKIDAINVSRDAASTISTSTDVTSSVGTSTTGNNTSTSQVDAKSVSNLWSEVSANVGEILYNSSPMHQPVTSNLKPGSQGKTAPEAAAAVSHPAPAQPAQTAAGGSGQAATGNGQSAAGTAAAGQGASAASSLNQAQQIAQTTASAVAQTTAASAGKSEGGASADASKDTGAATPVSQDQMSKLGSFSINKQAGLISVFGTSRQQKLVKEYLDKVETRISSQVLIEAKIIEVSLAKEYKSGINWSALVTSGSTSAVGAAPLGTTGTTSTLPNSLPGNMGTVTPLSGVTPSSDMMTLGLKAPNFSVLLDFVQQYGKTRTLSSPRLTVMNNQTAVLKVAENAVYFTLMVTPGSTSTTGVTTQPTYSSTLHTVPLGVVMTVQPSIDLDRDQVTLNLRPTVTREVGTVNDPAVTLTAEGLSSSASVTSPVPVVDVREMDSMVTVPSGDIVVMGGLMQETVSGTDTGVPGLNDVPVLSTATQTTDNQTNVSELVVLLRATVVHGRDSVHPADKDLYQRYVHDPRPVAF</sequence>
<dbReference type="GO" id="GO:0009306">
    <property type="term" value="P:protein secretion"/>
    <property type="evidence" value="ECO:0007669"/>
    <property type="project" value="InterPro"/>
</dbReference>
<feature type="compositionally biased region" description="Low complexity" evidence="1">
    <location>
        <begin position="194"/>
        <end position="215"/>
    </location>
</feature>
<dbReference type="Gene3D" id="3.55.50.30">
    <property type="match status" value="1"/>
</dbReference>
<evidence type="ECO:0000256" key="1">
    <source>
        <dbReference type="SAM" id="MobiDB-lite"/>
    </source>
</evidence>
<dbReference type="Pfam" id="PF00263">
    <property type="entry name" value="Secretin"/>
    <property type="match status" value="1"/>
</dbReference>
<dbReference type="PANTHER" id="PTHR30332">
    <property type="entry name" value="PROBABLE GENERAL SECRETION PATHWAY PROTEIN D"/>
    <property type="match status" value="1"/>
</dbReference>
<evidence type="ECO:0000313" key="3">
    <source>
        <dbReference type="EMBL" id="OIQ89135.1"/>
    </source>
</evidence>
<dbReference type="InterPro" id="IPR050810">
    <property type="entry name" value="Bact_Secretion_Sys_Channel"/>
</dbReference>
<feature type="compositionally biased region" description="Low complexity" evidence="1">
    <location>
        <begin position="332"/>
        <end position="342"/>
    </location>
</feature>
<feature type="region of interest" description="Disordered" evidence="1">
    <location>
        <begin position="244"/>
        <end position="297"/>
    </location>
</feature>
<feature type="compositionally biased region" description="Polar residues" evidence="1">
    <location>
        <begin position="244"/>
        <end position="258"/>
    </location>
</feature>
<accession>A0A1J5RAT0</accession>
<dbReference type="InterPro" id="IPR001775">
    <property type="entry name" value="GspD/PilQ"/>
</dbReference>
<proteinExistence type="predicted"/>
<comment type="caution">
    <text evidence="3">The sequence shown here is derived from an EMBL/GenBank/DDBJ whole genome shotgun (WGS) entry which is preliminary data.</text>
</comment>
<dbReference type="EMBL" id="MLJW01000342">
    <property type="protein sequence ID" value="OIQ89135.1"/>
    <property type="molecule type" value="Genomic_DNA"/>
</dbReference>
<reference evidence="3" key="1">
    <citation type="submission" date="2016-10" db="EMBL/GenBank/DDBJ databases">
        <title>Sequence of Gallionella enrichment culture.</title>
        <authorList>
            <person name="Poehlein A."/>
            <person name="Muehling M."/>
            <person name="Daniel R."/>
        </authorList>
    </citation>
    <scope>NUCLEOTIDE SEQUENCE</scope>
</reference>
<evidence type="ECO:0000259" key="2">
    <source>
        <dbReference type="Pfam" id="PF00263"/>
    </source>
</evidence>
<dbReference type="AlphaFoldDB" id="A0A1J5RAT0"/>
<dbReference type="InterPro" id="IPR004846">
    <property type="entry name" value="T2SS/T3SS_dom"/>
</dbReference>
<organism evidence="3">
    <name type="scientific">mine drainage metagenome</name>
    <dbReference type="NCBI Taxonomy" id="410659"/>
    <lineage>
        <taxon>unclassified sequences</taxon>
        <taxon>metagenomes</taxon>
        <taxon>ecological metagenomes</taxon>
    </lineage>
</organism>
<feature type="compositionally biased region" description="Low complexity" evidence="1">
    <location>
        <begin position="260"/>
        <end position="297"/>
    </location>
</feature>
<gene>
    <name evidence="3" type="primary">pulD_9</name>
    <name evidence="3" type="ORF">GALL_289560</name>
</gene>
<feature type="region of interest" description="Disordered" evidence="1">
    <location>
        <begin position="332"/>
        <end position="354"/>
    </location>
</feature>
<feature type="domain" description="Type II/III secretion system secretin-like" evidence="2">
    <location>
        <begin position="487"/>
        <end position="674"/>
    </location>
</feature>
<protein>
    <submittedName>
        <fullName evidence="3">Type II secretion system protein D</fullName>
    </submittedName>
</protein>
<feature type="region of interest" description="Disordered" evidence="1">
    <location>
        <begin position="194"/>
        <end position="221"/>
    </location>
</feature>